<evidence type="ECO:0000313" key="2">
    <source>
        <dbReference type="EMBL" id="MCK8479484.1"/>
    </source>
</evidence>
<comment type="caution">
    <text evidence="2">The sequence shown here is derived from an EMBL/GenBank/DDBJ whole genome shotgun (WGS) entry which is preliminary data.</text>
</comment>
<dbReference type="Proteomes" id="UP001203687">
    <property type="component" value="Unassembled WGS sequence"/>
</dbReference>
<dbReference type="InterPro" id="IPR010502">
    <property type="entry name" value="Carb-bd_dom_fam9"/>
</dbReference>
<dbReference type="EMBL" id="JALPQF010000002">
    <property type="protein sequence ID" value="MCK8479484.1"/>
    <property type="molecule type" value="Genomic_DNA"/>
</dbReference>
<accession>A0ABT0H635</accession>
<dbReference type="CDD" id="cd00241">
    <property type="entry name" value="DOMON_like"/>
    <property type="match status" value="1"/>
</dbReference>
<dbReference type="RefSeq" id="WP_248411798.1">
    <property type="nucleotide sequence ID" value="NZ_JALPQF010000002.1"/>
</dbReference>
<proteinExistence type="predicted"/>
<dbReference type="Pfam" id="PF06452">
    <property type="entry name" value="CBM9_1"/>
    <property type="match status" value="1"/>
</dbReference>
<reference evidence="2" key="1">
    <citation type="submission" date="2022-04" db="EMBL/GenBank/DDBJ databases">
        <authorList>
            <person name="Ren T."/>
        </authorList>
    </citation>
    <scope>NUCLEOTIDE SEQUENCE</scope>
    <source>
        <strain evidence="2">F63249</strain>
    </source>
</reference>
<feature type="domain" description="Carbohydrate-binding" evidence="1">
    <location>
        <begin position="43"/>
        <end position="247"/>
    </location>
</feature>
<organism evidence="2 3">
    <name type="scientific">Psychroserpens algicola</name>
    <dbReference type="NCBI Taxonomy" id="1719034"/>
    <lineage>
        <taxon>Bacteria</taxon>
        <taxon>Pseudomonadati</taxon>
        <taxon>Bacteroidota</taxon>
        <taxon>Flavobacteriia</taxon>
        <taxon>Flavobacteriales</taxon>
        <taxon>Flavobacteriaceae</taxon>
        <taxon>Psychroserpens</taxon>
    </lineage>
</organism>
<evidence type="ECO:0000313" key="3">
    <source>
        <dbReference type="Proteomes" id="UP001203687"/>
    </source>
</evidence>
<gene>
    <name evidence="2" type="ORF">MUY34_02565</name>
</gene>
<sequence>MLLLLILVHLSSCGINSNHKKITSLKPENQLIKVRQSRSPIVIDALMNENVWTDAIWHPINQLWLGQPYTDKDFYGRYKLAWTEEALYLLAEITDDVLFDKEDNPLVAWWDDDCLEIFVDEDNSGGNHQYTHNAFAYHVALDGNVVDMSTSKEGKLYNTHIDSERKTNGQTTVWEVKISLYADTYEDDGNNVPVTLNRAKKIGFALAYCDNDGSSNRENFIGSIPVNGEDKNRGWIDSNIFGTLLLIK</sequence>
<name>A0ABT0H635_9FLAO</name>
<keyword evidence="3" id="KW-1185">Reference proteome</keyword>
<dbReference type="Gene3D" id="2.60.40.1190">
    <property type="match status" value="1"/>
</dbReference>
<dbReference type="SUPFAM" id="SSF49344">
    <property type="entry name" value="CBD9-like"/>
    <property type="match status" value="1"/>
</dbReference>
<evidence type="ECO:0000259" key="1">
    <source>
        <dbReference type="Pfam" id="PF06452"/>
    </source>
</evidence>
<protein>
    <submittedName>
        <fullName evidence="2">CBM9 family sugar-binding protein</fullName>
    </submittedName>
</protein>